<dbReference type="AlphaFoldDB" id="A0A0A1T651"/>
<dbReference type="PROSITE" id="PS00141">
    <property type="entry name" value="ASP_PROTEASE"/>
    <property type="match status" value="1"/>
</dbReference>
<evidence type="ECO:0000256" key="2">
    <source>
        <dbReference type="ARBA" id="ARBA00022750"/>
    </source>
</evidence>
<dbReference type="HOGENOM" id="CLU_013253_9_3_1"/>
<keyword evidence="4" id="KW-0378">Hydrolase</keyword>
<evidence type="ECO:0000313" key="8">
    <source>
        <dbReference type="EMBL" id="CEJ90284.1"/>
    </source>
</evidence>
<feature type="domain" description="Peptidase A1" evidence="7">
    <location>
        <begin position="58"/>
        <end position="407"/>
    </location>
</feature>
<dbReference type="PANTHER" id="PTHR47966">
    <property type="entry name" value="BETA-SITE APP-CLEAVING ENZYME, ISOFORM A-RELATED"/>
    <property type="match status" value="1"/>
</dbReference>
<dbReference type="GO" id="GO:0004190">
    <property type="term" value="F:aspartic-type endopeptidase activity"/>
    <property type="evidence" value="ECO:0007669"/>
    <property type="project" value="UniProtKB-KW"/>
</dbReference>
<dbReference type="PROSITE" id="PS51767">
    <property type="entry name" value="PEPTIDASE_A1"/>
    <property type="match status" value="1"/>
</dbReference>
<feature type="signal peptide" evidence="6">
    <location>
        <begin position="1"/>
        <end position="17"/>
    </location>
</feature>
<feature type="active site" evidence="3">
    <location>
        <position position="278"/>
    </location>
</feature>
<dbReference type="Proteomes" id="UP000039046">
    <property type="component" value="Unassembled WGS sequence"/>
</dbReference>
<feature type="chain" id="PRO_5001979322" description="Peptidase A1 domain-containing protein" evidence="6">
    <location>
        <begin position="18"/>
        <end position="509"/>
    </location>
</feature>
<dbReference type="InterPro" id="IPR001969">
    <property type="entry name" value="Aspartic_peptidase_AS"/>
</dbReference>
<dbReference type="Pfam" id="PF00026">
    <property type="entry name" value="Asp"/>
    <property type="match status" value="1"/>
</dbReference>
<evidence type="ECO:0000259" key="7">
    <source>
        <dbReference type="PROSITE" id="PS51767"/>
    </source>
</evidence>
<dbReference type="STRING" id="1531966.A0A0A1T651"/>
<feature type="compositionally biased region" description="Basic and acidic residues" evidence="5">
    <location>
        <begin position="447"/>
        <end position="486"/>
    </location>
</feature>
<comment type="similarity">
    <text evidence="1 4">Belongs to the peptidase A1 family.</text>
</comment>
<evidence type="ECO:0000256" key="4">
    <source>
        <dbReference type="RuleBase" id="RU000454"/>
    </source>
</evidence>
<sequence length="509" mass="54691">MKAAISVASALVGTAAAGTVSFDLQRQPIQIQTAPHHTDLQIKAKASEVFLKVDDVRFIANVTLGTPPQMVPMTIDTGSSDIWVNSITNKACGTIQKCHGQFDFEASKTAKHLDKDELNGNDTFDARYSTGYIGANGTYIKDLMSWGGLEVKQQIFGLANNSNIDRNILGLSFNTSVGSISRQEPAPYPTFLDNLVDQGTINKRIFSLYLNVSKAETSSLLFGGVDTEKYYDGLVEVPMVPTFIQDVVNQYAIMMDGFVAKGIDGAKELKEKKLVILDNGSPFNLLPAEVIEPLEKHFGTVATNDGHVNGTYVNCDAAKNHVGVNFAFKFAGKTIYLPVEDIILDLYSKTQKRALQRTIGDAAADWNGVCVLAFQREYSGVPLLLGDPFLRNAYVVYDQDRETIALAQAKFNSSKSNVVEVAKNAGVPTKKGDATPKYIINGTAPSDSDKSDDKGNGDKGNGDKGNGDKGNGDKGNGKDDKGKDGKSSASGLRVPMAALLMTAAAAYLL</sequence>
<dbReference type="EMBL" id="CDHN01000003">
    <property type="protein sequence ID" value="CEJ90284.1"/>
    <property type="molecule type" value="Genomic_DNA"/>
</dbReference>
<dbReference type="GO" id="GO:0006508">
    <property type="term" value="P:proteolysis"/>
    <property type="evidence" value="ECO:0007669"/>
    <property type="project" value="UniProtKB-KW"/>
</dbReference>
<dbReference type="PANTHER" id="PTHR47966:SF65">
    <property type="entry name" value="ASPARTIC-TYPE ENDOPEPTIDASE"/>
    <property type="match status" value="1"/>
</dbReference>
<dbReference type="InterPro" id="IPR033121">
    <property type="entry name" value="PEPTIDASE_A1"/>
</dbReference>
<keyword evidence="4" id="KW-0645">Protease</keyword>
<evidence type="ECO:0000256" key="6">
    <source>
        <dbReference type="SAM" id="SignalP"/>
    </source>
</evidence>
<evidence type="ECO:0000256" key="3">
    <source>
        <dbReference type="PIRSR" id="PIRSR601461-1"/>
    </source>
</evidence>
<feature type="active site" evidence="3">
    <location>
        <position position="76"/>
    </location>
</feature>
<dbReference type="Gene3D" id="2.40.70.10">
    <property type="entry name" value="Acid Proteases"/>
    <property type="match status" value="2"/>
</dbReference>
<feature type="region of interest" description="Disordered" evidence="5">
    <location>
        <begin position="433"/>
        <end position="493"/>
    </location>
</feature>
<evidence type="ECO:0000256" key="1">
    <source>
        <dbReference type="ARBA" id="ARBA00007447"/>
    </source>
</evidence>
<dbReference type="InterPro" id="IPR001461">
    <property type="entry name" value="Aspartic_peptidase_A1"/>
</dbReference>
<dbReference type="PRINTS" id="PR00792">
    <property type="entry name" value="PEPSIN"/>
</dbReference>
<dbReference type="SUPFAM" id="SSF50630">
    <property type="entry name" value="Acid proteases"/>
    <property type="match status" value="1"/>
</dbReference>
<gene>
    <name evidence="8" type="ORF">VHEMI06077</name>
</gene>
<dbReference type="InterPro" id="IPR021109">
    <property type="entry name" value="Peptidase_aspartic_dom_sf"/>
</dbReference>
<reference evidence="8 9" key="1">
    <citation type="journal article" date="2015" name="Genome Announc.">
        <title>Draft Genome Sequence and Gene Annotation of the Entomopathogenic Fungus Verticillium hemipterigenum.</title>
        <authorList>
            <person name="Horn F."/>
            <person name="Habel A."/>
            <person name="Scharf D.H."/>
            <person name="Dworschak J."/>
            <person name="Brakhage A.A."/>
            <person name="Guthke R."/>
            <person name="Hertweck C."/>
            <person name="Linde J."/>
        </authorList>
    </citation>
    <scope>NUCLEOTIDE SEQUENCE [LARGE SCALE GENOMIC DNA]</scope>
</reference>
<organism evidence="8 9">
    <name type="scientific">[Torrubiella] hemipterigena</name>
    <dbReference type="NCBI Taxonomy" id="1531966"/>
    <lineage>
        <taxon>Eukaryota</taxon>
        <taxon>Fungi</taxon>
        <taxon>Dikarya</taxon>
        <taxon>Ascomycota</taxon>
        <taxon>Pezizomycotina</taxon>
        <taxon>Sordariomycetes</taxon>
        <taxon>Hypocreomycetidae</taxon>
        <taxon>Hypocreales</taxon>
        <taxon>Clavicipitaceae</taxon>
        <taxon>Clavicipitaceae incertae sedis</taxon>
        <taxon>'Torrubiella' clade</taxon>
    </lineage>
</organism>
<keyword evidence="2 4" id="KW-0064">Aspartyl protease</keyword>
<proteinExistence type="inferred from homology"/>
<evidence type="ECO:0000313" key="9">
    <source>
        <dbReference type="Proteomes" id="UP000039046"/>
    </source>
</evidence>
<accession>A0A0A1T651</accession>
<evidence type="ECO:0000256" key="5">
    <source>
        <dbReference type="SAM" id="MobiDB-lite"/>
    </source>
</evidence>
<protein>
    <recommendedName>
        <fullName evidence="7">Peptidase A1 domain-containing protein</fullName>
    </recommendedName>
</protein>
<keyword evidence="6" id="KW-0732">Signal</keyword>
<dbReference type="OrthoDB" id="771136at2759"/>
<name>A0A0A1T651_9HYPO</name>
<keyword evidence="9" id="KW-1185">Reference proteome</keyword>